<dbReference type="EMBL" id="FTNU01000028">
    <property type="protein sequence ID" value="SIS09439.1"/>
    <property type="molecule type" value="Genomic_DNA"/>
</dbReference>
<keyword evidence="1" id="KW-0472">Membrane</keyword>
<keyword evidence="3" id="KW-1185">Reference proteome</keyword>
<organism evidence="2 3">
    <name type="scientific">Moraxella cuniculi DSM 21768</name>
    <dbReference type="NCBI Taxonomy" id="1122245"/>
    <lineage>
        <taxon>Bacteria</taxon>
        <taxon>Pseudomonadati</taxon>
        <taxon>Pseudomonadota</taxon>
        <taxon>Gammaproteobacteria</taxon>
        <taxon>Moraxellales</taxon>
        <taxon>Moraxellaceae</taxon>
        <taxon>Moraxella</taxon>
    </lineage>
</organism>
<reference evidence="3" key="1">
    <citation type="submission" date="2017-01" db="EMBL/GenBank/DDBJ databases">
        <authorList>
            <person name="Varghese N."/>
            <person name="Submissions S."/>
        </authorList>
    </citation>
    <scope>NUCLEOTIDE SEQUENCE [LARGE SCALE GENOMIC DNA]</scope>
    <source>
        <strain evidence="3">DSM 21768</strain>
    </source>
</reference>
<name>A0A1N7GA17_9GAMM</name>
<protein>
    <submittedName>
        <fullName evidence="2">Uncharacterized protein</fullName>
    </submittedName>
</protein>
<feature type="transmembrane region" description="Helical" evidence="1">
    <location>
        <begin position="6"/>
        <end position="24"/>
    </location>
</feature>
<keyword evidence="1" id="KW-0812">Transmembrane</keyword>
<dbReference type="AlphaFoldDB" id="A0A1N7GA17"/>
<dbReference type="Proteomes" id="UP000187495">
    <property type="component" value="Unassembled WGS sequence"/>
</dbReference>
<sequence>MTVPFILVDLIIIAIMIYTLFKIFKGKEIFTTEVKPQTLEFVIEKSGFYALWIHAKLLKLNPARAYPATILNQDKQPLLRFPITGYVAKNSFAESRQIYRIWYLKTGRYYLHIEHKAPKFFKPSEQPNARYQLKETMPLLVPMGVILLVVLANIIIQQLS</sequence>
<dbReference type="RefSeq" id="WP_076556223.1">
    <property type="nucleotide sequence ID" value="NZ_FTNU01000028.1"/>
</dbReference>
<gene>
    <name evidence="2" type="ORF">SAMN02745664_1286</name>
</gene>
<feature type="transmembrane region" description="Helical" evidence="1">
    <location>
        <begin position="139"/>
        <end position="159"/>
    </location>
</feature>
<accession>A0A1N7GA17</accession>
<evidence type="ECO:0000313" key="3">
    <source>
        <dbReference type="Proteomes" id="UP000187495"/>
    </source>
</evidence>
<proteinExistence type="predicted"/>
<evidence type="ECO:0000256" key="1">
    <source>
        <dbReference type="SAM" id="Phobius"/>
    </source>
</evidence>
<evidence type="ECO:0000313" key="2">
    <source>
        <dbReference type="EMBL" id="SIS09439.1"/>
    </source>
</evidence>
<keyword evidence="1" id="KW-1133">Transmembrane helix</keyword>